<name>A0ABD7V3C6_9ACTN</name>
<dbReference type="EMBL" id="CAACYD010000006">
    <property type="protein sequence ID" value="VFA88848.1"/>
    <property type="molecule type" value="Genomic_DNA"/>
</dbReference>
<evidence type="ECO:0000256" key="1">
    <source>
        <dbReference type="SAM" id="Phobius"/>
    </source>
</evidence>
<dbReference type="AlphaFoldDB" id="A0ABD7V3C6"/>
<evidence type="ECO:0000313" key="3">
    <source>
        <dbReference type="Proteomes" id="UP000360750"/>
    </source>
</evidence>
<sequence>MATHATGDLRGTFRTSRGVPRANYDVARSCRAIALSILAILALFVAVVLL</sequence>
<gene>
    <name evidence="2" type="ORF">NCTC8139_02404</name>
</gene>
<organism evidence="2 3">
    <name type="scientific">Gordonia paraffinivorans</name>
    <dbReference type="NCBI Taxonomy" id="175628"/>
    <lineage>
        <taxon>Bacteria</taxon>
        <taxon>Bacillati</taxon>
        <taxon>Actinomycetota</taxon>
        <taxon>Actinomycetes</taxon>
        <taxon>Mycobacteriales</taxon>
        <taxon>Gordoniaceae</taxon>
        <taxon>Gordonia</taxon>
    </lineage>
</organism>
<dbReference type="RefSeq" id="WP_165484424.1">
    <property type="nucleotide sequence ID" value="NZ_CAACYD010000006.1"/>
</dbReference>
<evidence type="ECO:0000313" key="2">
    <source>
        <dbReference type="EMBL" id="VFA88848.1"/>
    </source>
</evidence>
<keyword evidence="1" id="KW-0472">Membrane</keyword>
<reference evidence="2 3" key="1">
    <citation type="submission" date="2019-02" db="EMBL/GenBank/DDBJ databases">
        <authorList>
            <consortium name="Pathogen Informatics"/>
        </authorList>
    </citation>
    <scope>NUCLEOTIDE SEQUENCE [LARGE SCALE GENOMIC DNA]</scope>
    <source>
        <strain evidence="2 3">3012STDY6756503</strain>
    </source>
</reference>
<dbReference type="GeneID" id="60752122"/>
<feature type="transmembrane region" description="Helical" evidence="1">
    <location>
        <begin position="30"/>
        <end position="49"/>
    </location>
</feature>
<dbReference type="Proteomes" id="UP000360750">
    <property type="component" value="Unassembled WGS sequence"/>
</dbReference>
<accession>A0ABD7V3C6</accession>
<comment type="caution">
    <text evidence="2">The sequence shown here is derived from an EMBL/GenBank/DDBJ whole genome shotgun (WGS) entry which is preliminary data.</text>
</comment>
<proteinExistence type="predicted"/>
<protein>
    <submittedName>
        <fullName evidence="2">Uncharacterized protein</fullName>
    </submittedName>
</protein>
<keyword evidence="1" id="KW-1133">Transmembrane helix</keyword>
<keyword evidence="1" id="KW-0812">Transmembrane</keyword>